<proteinExistence type="predicted"/>
<comment type="caution">
    <text evidence="1">The sequence shown here is derived from an EMBL/GenBank/DDBJ whole genome shotgun (WGS) entry which is preliminary data.</text>
</comment>
<dbReference type="Proteomes" id="UP000828390">
    <property type="component" value="Unassembled WGS sequence"/>
</dbReference>
<keyword evidence="2" id="KW-1185">Reference proteome</keyword>
<evidence type="ECO:0000313" key="1">
    <source>
        <dbReference type="EMBL" id="KAH3851195.1"/>
    </source>
</evidence>
<gene>
    <name evidence="1" type="ORF">DPMN_093675</name>
</gene>
<organism evidence="1 2">
    <name type="scientific">Dreissena polymorpha</name>
    <name type="common">Zebra mussel</name>
    <name type="synonym">Mytilus polymorpha</name>
    <dbReference type="NCBI Taxonomy" id="45954"/>
    <lineage>
        <taxon>Eukaryota</taxon>
        <taxon>Metazoa</taxon>
        <taxon>Spiralia</taxon>
        <taxon>Lophotrochozoa</taxon>
        <taxon>Mollusca</taxon>
        <taxon>Bivalvia</taxon>
        <taxon>Autobranchia</taxon>
        <taxon>Heteroconchia</taxon>
        <taxon>Euheterodonta</taxon>
        <taxon>Imparidentia</taxon>
        <taxon>Neoheterodontei</taxon>
        <taxon>Myida</taxon>
        <taxon>Dreissenoidea</taxon>
        <taxon>Dreissenidae</taxon>
        <taxon>Dreissena</taxon>
    </lineage>
</organism>
<sequence length="58" mass="6619">MDGISSELQDRTNRLYERARVYAMEVSMKKSKIMVNSTAKSSADITINDEKPEEVTCF</sequence>
<name>A0A9D4L3D6_DREPO</name>
<accession>A0A9D4L3D6</accession>
<protein>
    <submittedName>
        <fullName evidence="1">Uncharacterized protein</fullName>
    </submittedName>
</protein>
<reference evidence="1" key="1">
    <citation type="journal article" date="2019" name="bioRxiv">
        <title>The Genome of the Zebra Mussel, Dreissena polymorpha: A Resource for Invasive Species Research.</title>
        <authorList>
            <person name="McCartney M.A."/>
            <person name="Auch B."/>
            <person name="Kono T."/>
            <person name="Mallez S."/>
            <person name="Zhang Y."/>
            <person name="Obille A."/>
            <person name="Becker A."/>
            <person name="Abrahante J.E."/>
            <person name="Garbe J."/>
            <person name="Badalamenti J.P."/>
            <person name="Herman A."/>
            <person name="Mangelson H."/>
            <person name="Liachko I."/>
            <person name="Sullivan S."/>
            <person name="Sone E.D."/>
            <person name="Koren S."/>
            <person name="Silverstein K.A.T."/>
            <person name="Beckman K.B."/>
            <person name="Gohl D.M."/>
        </authorList>
    </citation>
    <scope>NUCLEOTIDE SEQUENCE</scope>
    <source>
        <strain evidence="1">Duluth1</strain>
        <tissue evidence="1">Whole animal</tissue>
    </source>
</reference>
<dbReference type="AlphaFoldDB" id="A0A9D4L3D6"/>
<evidence type="ECO:0000313" key="2">
    <source>
        <dbReference type="Proteomes" id="UP000828390"/>
    </source>
</evidence>
<dbReference type="EMBL" id="JAIWYP010000003">
    <property type="protein sequence ID" value="KAH3851195.1"/>
    <property type="molecule type" value="Genomic_DNA"/>
</dbReference>
<reference evidence="1" key="2">
    <citation type="submission" date="2020-11" db="EMBL/GenBank/DDBJ databases">
        <authorList>
            <person name="McCartney M.A."/>
            <person name="Auch B."/>
            <person name="Kono T."/>
            <person name="Mallez S."/>
            <person name="Becker A."/>
            <person name="Gohl D.M."/>
            <person name="Silverstein K.A.T."/>
            <person name="Koren S."/>
            <person name="Bechman K.B."/>
            <person name="Herman A."/>
            <person name="Abrahante J.E."/>
            <person name="Garbe J."/>
        </authorList>
    </citation>
    <scope>NUCLEOTIDE SEQUENCE</scope>
    <source>
        <strain evidence="1">Duluth1</strain>
        <tissue evidence="1">Whole animal</tissue>
    </source>
</reference>